<dbReference type="GO" id="GO:0008374">
    <property type="term" value="F:O-acyltransferase activity"/>
    <property type="evidence" value="ECO:0007669"/>
    <property type="project" value="InterPro"/>
</dbReference>
<dbReference type="InterPro" id="IPR000008">
    <property type="entry name" value="C2_dom"/>
</dbReference>
<dbReference type="InterPro" id="IPR003386">
    <property type="entry name" value="LACT/PDAT_acylTrfase"/>
</dbReference>
<dbReference type="EMBL" id="HBNR01084687">
    <property type="protein sequence ID" value="CAE4662326.1"/>
    <property type="molecule type" value="Transcribed_RNA"/>
</dbReference>
<organism evidence="3">
    <name type="scientific">Alexandrium monilatum</name>
    <dbReference type="NCBI Taxonomy" id="311494"/>
    <lineage>
        <taxon>Eukaryota</taxon>
        <taxon>Sar</taxon>
        <taxon>Alveolata</taxon>
        <taxon>Dinophyceae</taxon>
        <taxon>Gonyaulacales</taxon>
        <taxon>Pyrocystaceae</taxon>
        <taxon>Alexandrium</taxon>
    </lineage>
</organism>
<dbReference type="PANTHER" id="PTHR11440">
    <property type="entry name" value="LECITHIN-CHOLESTEROL ACYLTRANSFERASE-RELATED"/>
    <property type="match status" value="1"/>
</dbReference>
<evidence type="ECO:0000259" key="2">
    <source>
        <dbReference type="PROSITE" id="PS50004"/>
    </source>
</evidence>
<accession>A0A7S4T176</accession>
<gene>
    <name evidence="3" type="ORF">AMON00008_LOCUS60647</name>
</gene>
<dbReference type="SMART" id="SM00239">
    <property type="entry name" value="C2"/>
    <property type="match status" value="1"/>
</dbReference>
<feature type="domain" description="C2" evidence="2">
    <location>
        <begin position="681"/>
        <end position="802"/>
    </location>
</feature>
<dbReference type="GO" id="GO:0006629">
    <property type="term" value="P:lipid metabolic process"/>
    <property type="evidence" value="ECO:0007669"/>
    <property type="project" value="InterPro"/>
</dbReference>
<reference evidence="3" key="1">
    <citation type="submission" date="2021-01" db="EMBL/GenBank/DDBJ databases">
        <authorList>
            <person name="Corre E."/>
            <person name="Pelletier E."/>
            <person name="Niang G."/>
            <person name="Scheremetjew M."/>
            <person name="Finn R."/>
            <person name="Kale V."/>
            <person name="Holt S."/>
            <person name="Cochrane G."/>
            <person name="Meng A."/>
            <person name="Brown T."/>
            <person name="Cohen L."/>
        </authorList>
    </citation>
    <scope>NUCLEOTIDE SEQUENCE</scope>
    <source>
        <strain evidence="3">CCMP3105</strain>
    </source>
</reference>
<dbReference type="Pfam" id="PF00168">
    <property type="entry name" value="C2"/>
    <property type="match status" value="1"/>
</dbReference>
<dbReference type="InterPro" id="IPR035892">
    <property type="entry name" value="C2_domain_sf"/>
</dbReference>
<feature type="region of interest" description="Disordered" evidence="1">
    <location>
        <begin position="21"/>
        <end position="42"/>
    </location>
</feature>
<dbReference type="Pfam" id="PF02450">
    <property type="entry name" value="LCAT"/>
    <property type="match status" value="1"/>
</dbReference>
<dbReference type="Gene3D" id="2.60.40.150">
    <property type="entry name" value="C2 domain"/>
    <property type="match status" value="1"/>
</dbReference>
<name>A0A7S4T176_9DINO</name>
<sequence>MGSSESREASCAGCMPLRSPSGLLSGASSPVPAEKPVPARKPKPCSFSIAGTWSNWTPEEMQWNGTNFTSIVTVGENQWEAFQILKDGSWDTVIYPSKKDATPQMSYALRGPDSDNRGYNWLMGRAGFNPFQKDRIPPGTKYKVILNVTKAGVADSVNWELHRASAVSGAEQQKPEEDMPPVTYWIAGTWAEWLPAPMLWDGECFYAMVRIGSRGWEAFQFCVEGSWDKVVYPSIKDANPYRHFEFKGPDNRNKGYNWVIGRAGMNWLGHDIFAPGTRCKVKLFVDSSGKPKRMGWDLYTGERADRPTLICFAGLASGSLEVVPSTGSKSYVGWCRVKELVKHPKKVLRALSLKLEDGRLKDGRTVKCTACVSDEFHVRPVKGIQGIKSLSPPGSIQIPVWGPLVDQLEGDFNWHAFSYDWRRWGDEKFAEETLERFRQEVEDIIRHDRPSSGKASLIGHSMGTTVMLYLLSVVGDSWVKKHIDQIILVAPAHMGSPSMVSSYAHCPFVDTQSWMPVPGIFDQTLGDLTATWACMIAEMPVKVGGVAPWPEDHVFAITPGKQYRLADIGEFLVDLAACKQHRESGPALWPSVCRLTAAVRPPQVPTTIIYGAGVDTPNQVEYEDCNLGRAPKLSSTVPGDGTIVAYSVETVARAWQAKGSQVRLLQEPPKEGTSHKSLICCTFTAAIVPAVLTHRKLTPIEVIVVSASGLRNADTGLAGVSDPYCRIHVPGKPSTVRQTEVVMNCLDPEWNYSDIIYAYTEGDQLMFTVYDMDSGCTDGDLLGRVMLSAQQVRAGFDGNLYFDGDPGSLRVKVTALPHI</sequence>
<dbReference type="PROSITE" id="PS50004">
    <property type="entry name" value="C2"/>
    <property type="match status" value="1"/>
</dbReference>
<dbReference type="SUPFAM" id="SSF53474">
    <property type="entry name" value="alpha/beta-Hydrolases"/>
    <property type="match status" value="1"/>
</dbReference>
<dbReference type="CDD" id="cd00030">
    <property type="entry name" value="C2"/>
    <property type="match status" value="1"/>
</dbReference>
<evidence type="ECO:0000256" key="1">
    <source>
        <dbReference type="SAM" id="MobiDB-lite"/>
    </source>
</evidence>
<dbReference type="Gene3D" id="3.40.50.1820">
    <property type="entry name" value="alpha/beta hydrolase"/>
    <property type="match status" value="1"/>
</dbReference>
<dbReference type="AlphaFoldDB" id="A0A7S4T176"/>
<proteinExistence type="predicted"/>
<evidence type="ECO:0000313" key="3">
    <source>
        <dbReference type="EMBL" id="CAE4662326.1"/>
    </source>
</evidence>
<protein>
    <recommendedName>
        <fullName evidence="2">C2 domain-containing protein</fullName>
    </recommendedName>
</protein>
<feature type="compositionally biased region" description="Low complexity" evidence="1">
    <location>
        <begin position="21"/>
        <end position="30"/>
    </location>
</feature>
<dbReference type="InterPro" id="IPR029058">
    <property type="entry name" value="AB_hydrolase_fold"/>
</dbReference>
<dbReference type="SUPFAM" id="SSF49562">
    <property type="entry name" value="C2 domain (Calcium/lipid-binding domain, CaLB)"/>
    <property type="match status" value="1"/>
</dbReference>